<proteinExistence type="predicted"/>
<dbReference type="InterPro" id="IPR025534">
    <property type="entry name" value="DUF4420"/>
</dbReference>
<keyword evidence="2" id="KW-1185">Reference proteome</keyword>
<comment type="caution">
    <text evidence="1">The sequence shown here is derived from an EMBL/GenBank/DDBJ whole genome shotgun (WGS) entry which is preliminary data.</text>
</comment>
<reference evidence="1 2" key="1">
    <citation type="submission" date="2020-08" db="EMBL/GenBank/DDBJ databases">
        <title>Sequencing the genomes of 1000 actinobacteria strains.</title>
        <authorList>
            <person name="Klenk H.-P."/>
        </authorList>
    </citation>
    <scope>NUCLEOTIDE SEQUENCE [LARGE SCALE GENOMIC DNA]</scope>
    <source>
        <strain evidence="1 2">DSM 43036</strain>
    </source>
</reference>
<dbReference type="Proteomes" id="UP000618986">
    <property type="component" value="Unassembled WGS sequence"/>
</dbReference>
<dbReference type="RefSeq" id="WP_184682489.1">
    <property type="nucleotide sequence ID" value="NZ_JACHJC010000001.1"/>
</dbReference>
<sequence length="340" mass="36727">MTLEFPSQEAALRRTLEAIWQELSEELSPAGGGTLQSAELALCTASGPLRLALDSYGLPHLLVPVGREVNNLEDRRSSGVHLATRTLVVGDEAITFLDLECRRRSLAGVFTGLVADICMSLAHSNNPAEQAVPKVLEGWRALLGGQQRWTLQRLAGLYGELLVLEHLLSIDSAAADTWTGPGGAAHDFRTHRNAIEVKTTTSPQGRTIHVHGFEQLTRPPSGTLKVVWLKLATSAPGSADDIPAIAQRCLSVGEPYKIISCLERLGIYSLTAPDLQASSFSLVDQRLFEVDDSFPSITPASFPSGLVPTGICGVDYVVDLDTVRHSDYSLHQGVRQFLEA</sequence>
<dbReference type="EMBL" id="JACHJC010000001">
    <property type="protein sequence ID" value="MBB5111820.1"/>
    <property type="molecule type" value="Genomic_DNA"/>
</dbReference>
<evidence type="ECO:0008006" key="3">
    <source>
        <dbReference type="Google" id="ProtNLM"/>
    </source>
</evidence>
<name>A0ABR6M8W6_MICEC</name>
<organism evidence="1 2">
    <name type="scientific">Micromonospora echinospora</name>
    <name type="common">Micromonospora purpurea</name>
    <dbReference type="NCBI Taxonomy" id="1877"/>
    <lineage>
        <taxon>Bacteria</taxon>
        <taxon>Bacillati</taxon>
        <taxon>Actinomycetota</taxon>
        <taxon>Actinomycetes</taxon>
        <taxon>Micromonosporales</taxon>
        <taxon>Micromonosporaceae</taxon>
        <taxon>Micromonospora</taxon>
    </lineage>
</organism>
<gene>
    <name evidence="1" type="ORF">FHU28_001659</name>
</gene>
<evidence type="ECO:0000313" key="1">
    <source>
        <dbReference type="EMBL" id="MBB5111820.1"/>
    </source>
</evidence>
<dbReference type="Pfam" id="PF14390">
    <property type="entry name" value="DUF4420"/>
    <property type="match status" value="1"/>
</dbReference>
<dbReference type="GeneID" id="300297069"/>
<accession>A0ABR6M8W6</accession>
<evidence type="ECO:0000313" key="2">
    <source>
        <dbReference type="Proteomes" id="UP000618986"/>
    </source>
</evidence>
<protein>
    <recommendedName>
        <fullName evidence="3">PD-(D/E)XK family protein DUF4420</fullName>
    </recommendedName>
</protein>